<proteinExistence type="inferred from homology"/>
<feature type="transmembrane region" description="Helical" evidence="6">
    <location>
        <begin position="69"/>
        <end position="97"/>
    </location>
</feature>
<dbReference type="EMBL" id="VSSQ01030125">
    <property type="protein sequence ID" value="MPM80529.1"/>
    <property type="molecule type" value="Genomic_DNA"/>
</dbReference>
<dbReference type="Pfam" id="PF10080">
    <property type="entry name" value="FtrD-like"/>
    <property type="match status" value="1"/>
</dbReference>
<comment type="similarity">
    <text evidence="2">Belongs to the oxidase-dependent Fe transporter (OFeT) (TC 9.A.10.1) family.</text>
</comment>
<feature type="transmembrane region" description="Helical" evidence="6">
    <location>
        <begin position="131"/>
        <end position="149"/>
    </location>
</feature>
<dbReference type="AlphaFoldDB" id="A0A645CUF9"/>
<evidence type="ECO:0000256" key="5">
    <source>
        <dbReference type="ARBA" id="ARBA00023136"/>
    </source>
</evidence>
<sequence>MGWVGGLAGIAMSVLFAYFFINGSVKINLAKFFNITSLILMILVIRLFAGAAHEFSEVNLIPMNPTVMYFLGLIVRDSSSAIISMILLTLPIVMVLLDSSNKSQTDVNTIKDPIARRQALAKLQQEKNWKYAVVGAAMAINLVLGWDLVEAWTKPTIDPMPVTITAQDGKLVVPADTLDDGLIHKYVYRANGTDVKFLLIKREDGSIGSGLDACEICGPQGYYQEEDNKESIICRNCNAPIAIPTIGFPGGCNPVAFEAQVNGDNVVIAAAHLTDKGVPVYNKKGN</sequence>
<reference evidence="8" key="1">
    <citation type="submission" date="2019-08" db="EMBL/GenBank/DDBJ databases">
        <authorList>
            <person name="Kucharzyk K."/>
            <person name="Murdoch R.W."/>
            <person name="Higgins S."/>
            <person name="Loffler F."/>
        </authorList>
    </citation>
    <scope>NUCLEOTIDE SEQUENCE</scope>
</reference>
<dbReference type="GO" id="GO:0033573">
    <property type="term" value="C:high-affinity iron permease complex"/>
    <property type="evidence" value="ECO:0007669"/>
    <property type="project" value="InterPro"/>
</dbReference>
<keyword evidence="5 6" id="KW-0472">Membrane</keyword>
<gene>
    <name evidence="8" type="ORF">SDC9_127576</name>
</gene>
<evidence type="ECO:0000313" key="8">
    <source>
        <dbReference type="EMBL" id="MPM80529.1"/>
    </source>
</evidence>
<name>A0A645CUF9_9ZZZZ</name>
<dbReference type="Pfam" id="PF03239">
    <property type="entry name" value="FTR1"/>
    <property type="match status" value="1"/>
</dbReference>
<comment type="caution">
    <text evidence="8">The sequence shown here is derived from an EMBL/GenBank/DDBJ whole genome shotgun (WGS) entry which is preliminary data.</text>
</comment>
<keyword evidence="3 6" id="KW-0812">Transmembrane</keyword>
<protein>
    <recommendedName>
        <fullName evidence="7">Membrane iron-sulfur containing protein FtrD-like domain-containing protein</fullName>
    </recommendedName>
</protein>
<evidence type="ECO:0000256" key="3">
    <source>
        <dbReference type="ARBA" id="ARBA00022692"/>
    </source>
</evidence>
<feature type="domain" description="Membrane iron-sulfur containing protein FtrD-like" evidence="7">
    <location>
        <begin position="179"/>
        <end position="275"/>
    </location>
</feature>
<accession>A0A645CUF9</accession>
<comment type="subcellular location">
    <subcellularLocation>
        <location evidence="1">Membrane</location>
        <topology evidence="1">Multi-pass membrane protein</topology>
    </subcellularLocation>
</comment>
<evidence type="ECO:0000259" key="7">
    <source>
        <dbReference type="Pfam" id="PF10080"/>
    </source>
</evidence>
<evidence type="ECO:0000256" key="4">
    <source>
        <dbReference type="ARBA" id="ARBA00022989"/>
    </source>
</evidence>
<feature type="transmembrane region" description="Helical" evidence="6">
    <location>
        <begin position="32"/>
        <end position="49"/>
    </location>
</feature>
<dbReference type="InterPro" id="IPR018758">
    <property type="entry name" value="FtrD-like"/>
</dbReference>
<keyword evidence="4 6" id="KW-1133">Transmembrane helix</keyword>
<evidence type="ECO:0000256" key="1">
    <source>
        <dbReference type="ARBA" id="ARBA00004141"/>
    </source>
</evidence>
<evidence type="ECO:0000256" key="6">
    <source>
        <dbReference type="SAM" id="Phobius"/>
    </source>
</evidence>
<feature type="transmembrane region" description="Helical" evidence="6">
    <location>
        <begin position="6"/>
        <end position="25"/>
    </location>
</feature>
<evidence type="ECO:0000256" key="2">
    <source>
        <dbReference type="ARBA" id="ARBA00008333"/>
    </source>
</evidence>
<organism evidence="8">
    <name type="scientific">bioreactor metagenome</name>
    <dbReference type="NCBI Taxonomy" id="1076179"/>
    <lineage>
        <taxon>unclassified sequences</taxon>
        <taxon>metagenomes</taxon>
        <taxon>ecological metagenomes</taxon>
    </lineage>
</organism>
<dbReference type="GO" id="GO:0005381">
    <property type="term" value="F:iron ion transmembrane transporter activity"/>
    <property type="evidence" value="ECO:0007669"/>
    <property type="project" value="InterPro"/>
</dbReference>
<dbReference type="InterPro" id="IPR004923">
    <property type="entry name" value="FTR1/Fip1/EfeU"/>
</dbReference>